<keyword evidence="3" id="KW-1185">Reference proteome</keyword>
<feature type="signal peptide" evidence="1">
    <location>
        <begin position="1"/>
        <end position="21"/>
    </location>
</feature>
<dbReference type="EMBL" id="KE145370">
    <property type="protein sequence ID" value="EPE26685.1"/>
    <property type="molecule type" value="Genomic_DNA"/>
</dbReference>
<feature type="chain" id="PRO_5004507398" evidence="1">
    <location>
        <begin position="22"/>
        <end position="215"/>
    </location>
</feature>
<evidence type="ECO:0000313" key="3">
    <source>
        <dbReference type="Proteomes" id="UP000016922"/>
    </source>
</evidence>
<dbReference type="InterPro" id="IPR006771">
    <property type="entry name" value="CetA-like"/>
</dbReference>
<evidence type="ECO:0000256" key="1">
    <source>
        <dbReference type="SAM" id="SignalP"/>
    </source>
</evidence>
<dbReference type="KEGG" id="glz:GLAREA_02598"/>
<dbReference type="PANTHER" id="PTHR36195:SF6">
    <property type="entry name" value="SECRETED THAUMATIN-LIKE PROTEIN CALA"/>
    <property type="match status" value="1"/>
</dbReference>
<organism evidence="2 3">
    <name type="scientific">Glarea lozoyensis (strain ATCC 20868 / MF5171)</name>
    <dbReference type="NCBI Taxonomy" id="1116229"/>
    <lineage>
        <taxon>Eukaryota</taxon>
        <taxon>Fungi</taxon>
        <taxon>Dikarya</taxon>
        <taxon>Ascomycota</taxon>
        <taxon>Pezizomycotina</taxon>
        <taxon>Leotiomycetes</taxon>
        <taxon>Helotiales</taxon>
        <taxon>Helotiaceae</taxon>
        <taxon>Glarea</taxon>
    </lineage>
</organism>
<dbReference type="OMA" id="LTINNWC"/>
<dbReference type="OrthoDB" id="5144514at2759"/>
<dbReference type="Pfam" id="PF04681">
    <property type="entry name" value="Bys1"/>
    <property type="match status" value="1"/>
</dbReference>
<dbReference type="Proteomes" id="UP000016922">
    <property type="component" value="Unassembled WGS sequence"/>
</dbReference>
<dbReference type="PANTHER" id="PTHR36195">
    <property type="entry name" value="DOMAIN PROTEIN, PUTATIVE (AFU_ORTHOLOGUE AFUA_5G01990)-RELATED-RELATED"/>
    <property type="match status" value="1"/>
</dbReference>
<protein>
    <submittedName>
        <fullName evidence="2">Osmotin, thaumatin-like protein</fullName>
    </submittedName>
</protein>
<gene>
    <name evidence="2" type="ORF">GLAREA_02598</name>
</gene>
<dbReference type="InterPro" id="IPR037176">
    <property type="entry name" value="Osmotin/thaumatin-like_sf"/>
</dbReference>
<sequence length="215" mass="23542">MRSYTAQALALLVASASVANARITIKNSCSYPVYVKESNAIINQQPGFACDMGPNKGPCPAQATMTEPWTVQGGSSTSLEIHPKGATSVKISKDNDWITPKVTQFEYNQDPDKFWWDVSDIDGDGRARAGSPFFSENVMAWTDGDVGDSKTCIPVKCKKNEMCKDAYQFPDQKATHSCPAHTNDFTMEFCVSDADFDAKQLPQAFVGRRSVSFVA</sequence>
<dbReference type="GeneID" id="19461655"/>
<dbReference type="AlphaFoldDB" id="S3CLU6"/>
<keyword evidence="1" id="KW-0732">Signal</keyword>
<accession>S3CLU6</accession>
<evidence type="ECO:0000313" key="2">
    <source>
        <dbReference type="EMBL" id="EPE26685.1"/>
    </source>
</evidence>
<proteinExistence type="predicted"/>
<reference evidence="2 3" key="1">
    <citation type="journal article" date="2013" name="BMC Genomics">
        <title>Genomics-driven discovery of the pneumocandin biosynthetic gene cluster in the fungus Glarea lozoyensis.</title>
        <authorList>
            <person name="Chen L."/>
            <person name="Yue Q."/>
            <person name="Zhang X."/>
            <person name="Xiang M."/>
            <person name="Wang C."/>
            <person name="Li S."/>
            <person name="Che Y."/>
            <person name="Ortiz-Lopez F.J."/>
            <person name="Bills G.F."/>
            <person name="Liu X."/>
            <person name="An Z."/>
        </authorList>
    </citation>
    <scope>NUCLEOTIDE SEQUENCE [LARGE SCALE GENOMIC DNA]</scope>
    <source>
        <strain evidence="3">ATCC 20868 / MF5171</strain>
    </source>
</reference>
<dbReference type="SUPFAM" id="SSF49870">
    <property type="entry name" value="Osmotin, thaumatin-like protein"/>
    <property type="match status" value="1"/>
</dbReference>
<name>S3CLU6_GLAL2</name>
<dbReference type="RefSeq" id="XP_008085875.1">
    <property type="nucleotide sequence ID" value="XM_008087684.1"/>
</dbReference>
<dbReference type="STRING" id="1116229.S3CLU6"/>
<dbReference type="HOGENOM" id="CLU_1343962_0_0_1"/>